<dbReference type="InterPro" id="IPR033121">
    <property type="entry name" value="PEPTIDASE_A1"/>
</dbReference>
<feature type="domain" description="Peptidase A1" evidence="7">
    <location>
        <begin position="123"/>
        <end position="493"/>
    </location>
</feature>
<dbReference type="PROSITE" id="PS51767">
    <property type="entry name" value="PEPTIDASE_A1"/>
    <property type="match status" value="1"/>
</dbReference>
<dbReference type="PRINTS" id="PR00792">
    <property type="entry name" value="PEPSIN"/>
</dbReference>
<comment type="similarity">
    <text evidence="1">Belongs to the peptidase A1 family.</text>
</comment>
<evidence type="ECO:0000256" key="3">
    <source>
        <dbReference type="ARBA" id="ARBA00022750"/>
    </source>
</evidence>
<evidence type="ECO:0000256" key="1">
    <source>
        <dbReference type="ARBA" id="ARBA00007447"/>
    </source>
</evidence>
<protein>
    <recommendedName>
        <fullName evidence="7">Peptidase A1 domain-containing protein</fullName>
    </recommendedName>
</protein>
<keyword evidence="4" id="KW-0378">Hydrolase</keyword>
<dbReference type="Proteomes" id="UP001346149">
    <property type="component" value="Unassembled WGS sequence"/>
</dbReference>
<dbReference type="PANTHER" id="PTHR47967">
    <property type="entry name" value="OS07G0603500 PROTEIN-RELATED"/>
    <property type="match status" value="1"/>
</dbReference>
<feature type="active site" evidence="6">
    <location>
        <position position="141"/>
    </location>
</feature>
<dbReference type="SUPFAM" id="SSF50630">
    <property type="entry name" value="Acid proteases"/>
    <property type="match status" value="1"/>
</dbReference>
<reference evidence="8 9" key="1">
    <citation type="journal article" date="2023" name="Hortic Res">
        <title>Pangenome of water caltrop reveals structural variations and asymmetric subgenome divergence after allopolyploidization.</title>
        <authorList>
            <person name="Zhang X."/>
            <person name="Chen Y."/>
            <person name="Wang L."/>
            <person name="Yuan Y."/>
            <person name="Fang M."/>
            <person name="Shi L."/>
            <person name="Lu R."/>
            <person name="Comes H.P."/>
            <person name="Ma Y."/>
            <person name="Chen Y."/>
            <person name="Huang G."/>
            <person name="Zhou Y."/>
            <person name="Zheng Z."/>
            <person name="Qiu Y."/>
        </authorList>
    </citation>
    <scope>NUCLEOTIDE SEQUENCE [LARGE SCALE GENOMIC DNA]</scope>
    <source>
        <strain evidence="8">F231</strain>
    </source>
</reference>
<dbReference type="CDD" id="cd05476">
    <property type="entry name" value="pepsin_A_like_plant"/>
    <property type="match status" value="1"/>
</dbReference>
<evidence type="ECO:0000256" key="4">
    <source>
        <dbReference type="ARBA" id="ARBA00022801"/>
    </source>
</evidence>
<dbReference type="Pfam" id="PF14543">
    <property type="entry name" value="TAXi_N"/>
    <property type="match status" value="1"/>
</dbReference>
<dbReference type="GO" id="GO:0006508">
    <property type="term" value="P:proteolysis"/>
    <property type="evidence" value="ECO:0007669"/>
    <property type="project" value="UniProtKB-KW"/>
</dbReference>
<evidence type="ECO:0000256" key="6">
    <source>
        <dbReference type="PIRSR" id="PIRSR601461-1"/>
    </source>
</evidence>
<evidence type="ECO:0000313" key="9">
    <source>
        <dbReference type="Proteomes" id="UP001346149"/>
    </source>
</evidence>
<accession>A0AAN7KQS7</accession>
<dbReference type="InterPro" id="IPR032861">
    <property type="entry name" value="TAXi_N"/>
</dbReference>
<evidence type="ECO:0000259" key="7">
    <source>
        <dbReference type="PROSITE" id="PS51767"/>
    </source>
</evidence>
<gene>
    <name evidence="8" type="ORF">SAY86_015172</name>
</gene>
<dbReference type="EMBL" id="JAXQNO010000022">
    <property type="protein sequence ID" value="KAK4767422.1"/>
    <property type="molecule type" value="Genomic_DNA"/>
</dbReference>
<dbReference type="FunFam" id="2.40.70.10:FF:000034">
    <property type="entry name" value="Aspartyl protease family protein"/>
    <property type="match status" value="1"/>
</dbReference>
<keyword evidence="3" id="KW-0064">Aspartyl protease</keyword>
<dbReference type="InterPro" id="IPR032799">
    <property type="entry name" value="TAXi_C"/>
</dbReference>
<dbReference type="GO" id="GO:0005576">
    <property type="term" value="C:extracellular region"/>
    <property type="evidence" value="ECO:0007669"/>
    <property type="project" value="TreeGrafter"/>
</dbReference>
<organism evidence="8 9">
    <name type="scientific">Trapa natans</name>
    <name type="common">Water chestnut</name>
    <dbReference type="NCBI Taxonomy" id="22666"/>
    <lineage>
        <taxon>Eukaryota</taxon>
        <taxon>Viridiplantae</taxon>
        <taxon>Streptophyta</taxon>
        <taxon>Embryophyta</taxon>
        <taxon>Tracheophyta</taxon>
        <taxon>Spermatophyta</taxon>
        <taxon>Magnoliopsida</taxon>
        <taxon>eudicotyledons</taxon>
        <taxon>Gunneridae</taxon>
        <taxon>Pentapetalae</taxon>
        <taxon>rosids</taxon>
        <taxon>malvids</taxon>
        <taxon>Myrtales</taxon>
        <taxon>Lythraceae</taxon>
        <taxon>Trapa</taxon>
    </lineage>
</organism>
<proteinExistence type="inferred from homology"/>
<keyword evidence="2" id="KW-0645">Protease</keyword>
<dbReference type="InterPro" id="IPR021109">
    <property type="entry name" value="Peptidase_aspartic_dom_sf"/>
</dbReference>
<sequence>MASSISLRSPLGQSIPLTVTSSMAPPVLLFASFAFFIFYQSASATAAITLHLRPLASRIRTSISDQWEEVEVLASLAASSVARAHQLKRPKKIDLSPSNAAAAASAASHPVNLLLSSHSFGGYTVDLSFGTPPQTMTFLLDTGSSLVWSPCTAHYKCSRCNFPDIDPTKIPTFIPRASSSSRLIGCRNPKCQLLFGPTVTSQCPSCGPTSRNCSQICPVYMIQYGSGSTGGILVSDTISLPGQTVPNFLLGCSVFSSAQPTGIAGFGRGAESLPAQLGLRKFSYCLLSRKFDDTSETSSLVLDMDSGKRSSGLSYTPFRQNPSGSAAAFSEYYYVGLRKILVGGKTVKVPYRYLAPGTDGAGGTIVDSGTTFTFMEQPIFEAVAKEFNQQMGNYSRAKDVESRSGLTPCYNVSGRSHLGLPELVLQFKGGAMMALPPENYFAVLRSGVVCLTIVSDSMTLSGVSGGPAIVLGSFQQQNYYMEYDLHNGRLGFRKDSCK</sequence>
<dbReference type="Pfam" id="PF14541">
    <property type="entry name" value="TAXi_C"/>
    <property type="match status" value="1"/>
</dbReference>
<keyword evidence="5" id="KW-0325">Glycoprotein</keyword>
<evidence type="ECO:0000256" key="2">
    <source>
        <dbReference type="ARBA" id="ARBA00022670"/>
    </source>
</evidence>
<evidence type="ECO:0000256" key="5">
    <source>
        <dbReference type="ARBA" id="ARBA00023180"/>
    </source>
</evidence>
<dbReference type="PANTHER" id="PTHR47967:SF36">
    <property type="entry name" value="PEPTIDASE A1 DOMAIN-CONTAINING PROTEIN"/>
    <property type="match status" value="1"/>
</dbReference>
<dbReference type="InterPro" id="IPR001461">
    <property type="entry name" value="Aspartic_peptidase_A1"/>
</dbReference>
<name>A0AAN7KQS7_TRANT</name>
<dbReference type="GO" id="GO:0004190">
    <property type="term" value="F:aspartic-type endopeptidase activity"/>
    <property type="evidence" value="ECO:0007669"/>
    <property type="project" value="UniProtKB-KW"/>
</dbReference>
<dbReference type="AlphaFoldDB" id="A0AAN7KQS7"/>
<dbReference type="Gene3D" id="2.40.70.10">
    <property type="entry name" value="Acid Proteases"/>
    <property type="match status" value="2"/>
</dbReference>
<feature type="active site" evidence="6">
    <location>
        <position position="367"/>
    </location>
</feature>
<dbReference type="InterPro" id="IPR034161">
    <property type="entry name" value="Pepsin-like_plant"/>
</dbReference>
<dbReference type="InterPro" id="IPR051708">
    <property type="entry name" value="Plant_Aspart_Prot_A1"/>
</dbReference>
<evidence type="ECO:0000313" key="8">
    <source>
        <dbReference type="EMBL" id="KAK4767422.1"/>
    </source>
</evidence>
<comment type="caution">
    <text evidence="8">The sequence shown here is derived from an EMBL/GenBank/DDBJ whole genome shotgun (WGS) entry which is preliminary data.</text>
</comment>
<keyword evidence="9" id="KW-1185">Reference proteome</keyword>